<evidence type="ECO:0000313" key="3">
    <source>
        <dbReference type="Proteomes" id="UP001642409"/>
    </source>
</evidence>
<protein>
    <recommendedName>
        <fullName evidence="1">FHA domain-containing protein</fullName>
    </recommendedName>
</protein>
<dbReference type="PROSITE" id="PS50006">
    <property type="entry name" value="FHA_DOMAIN"/>
    <property type="match status" value="1"/>
</dbReference>
<evidence type="ECO:0000259" key="1">
    <source>
        <dbReference type="PROSITE" id="PS50006"/>
    </source>
</evidence>
<dbReference type="EMBL" id="CAXDID020000080">
    <property type="protein sequence ID" value="CAL6018297.1"/>
    <property type="molecule type" value="Genomic_DNA"/>
</dbReference>
<gene>
    <name evidence="2" type="ORF">HINF_LOCUS26400</name>
</gene>
<sequence>MFIQTKTWIGSISEKNLTIGRSISEESFIDNQFLYINEKGISGNHLQILIKDNGVIVHFVGSNTTKIVSQTQEQIFLKQEKQQTKSFNNQLMNYNGIDTEEINSKNTAVFVQPRSLDLFLVTKDNQDIYMCSLHFNTSLQQLLQLAMNKKILLTNQLCSKLEQITVLLEKQFQTVLIDENTLKTQTVQFNKIQYPSLQSLQKYIFSNDKMIRLQQTLNTIPKLELFDLNMQKYDRNLTFQAAQIILYDRASVKCLFTGSDVKYCLYVKTSLDISSLPDYKYTCSNISSYLVNQNDLFVFLVYNDTTSLMEYPAMIESDLEPILKIINQNQKNEISEPTKPKPFVQILDLEDSDQIIKPKPKVDKEETESLSEDSDPFQIIAKSKVNMFEPETKCNPFVNKLQQFKLQSQKTSTGIREAVSEYSATNQQEIVQSAVVPPVKAEIKQVQQVQQKVQESNNLQCNNLQVIKQNIIQAEQSEIPKPENQPILIVSRRQQKIQEIETQKAKEMEEAAKQAQISFQSNIVQQPEVITAQKEEVIEIVQYNKVETISKESIVQQKAINTLDTTVLPVIKQEDLSKRAELDYSKILVNGLAVMNGQQVSCSKPFASVNINEQFAFTISLQSQSQPKSLKSTQYQMTKAEFLSGQTK</sequence>
<feature type="domain" description="FHA" evidence="1">
    <location>
        <begin position="17"/>
        <end position="72"/>
    </location>
</feature>
<accession>A0ABP1IKY0</accession>
<organism evidence="2 3">
    <name type="scientific">Hexamita inflata</name>
    <dbReference type="NCBI Taxonomy" id="28002"/>
    <lineage>
        <taxon>Eukaryota</taxon>
        <taxon>Metamonada</taxon>
        <taxon>Diplomonadida</taxon>
        <taxon>Hexamitidae</taxon>
        <taxon>Hexamitinae</taxon>
        <taxon>Hexamita</taxon>
    </lineage>
</organism>
<keyword evidence="3" id="KW-1185">Reference proteome</keyword>
<proteinExistence type="predicted"/>
<dbReference type="Proteomes" id="UP001642409">
    <property type="component" value="Unassembled WGS sequence"/>
</dbReference>
<evidence type="ECO:0000313" key="2">
    <source>
        <dbReference type="EMBL" id="CAL6018297.1"/>
    </source>
</evidence>
<comment type="caution">
    <text evidence="2">The sequence shown here is derived from an EMBL/GenBank/DDBJ whole genome shotgun (WGS) entry which is preliminary data.</text>
</comment>
<reference evidence="2 3" key="1">
    <citation type="submission" date="2024-07" db="EMBL/GenBank/DDBJ databases">
        <authorList>
            <person name="Akdeniz Z."/>
        </authorList>
    </citation>
    <scope>NUCLEOTIDE SEQUENCE [LARGE SCALE GENOMIC DNA]</scope>
</reference>
<name>A0ABP1IKY0_9EUKA</name>
<dbReference type="InterPro" id="IPR000253">
    <property type="entry name" value="FHA_dom"/>
</dbReference>